<dbReference type="GO" id="GO:0005634">
    <property type="term" value="C:nucleus"/>
    <property type="evidence" value="ECO:0007669"/>
    <property type="project" value="UniProtKB-SubCell"/>
</dbReference>
<sequence>MASYEDERAQQIRENAEFLASLGIEKPVAAKKAIPRKRKLVQEQGGEDYRPEVEYSFRRRRTDISYRDDDYKYSLASYSKKSKKTNGGSGMPRRKSSNLGRRVVGGRVYDSVLGHSCHQCRQKTVDIKIKCSAEACNIMFDYRCLLIRYSEDADTIDHSTWICPKCRGTCNCSFCMKKRGRMPTGQLSVFIKYNGIDAAKELTTSDDICPDVLRPPRRRHRSTFEGLETGNESDGYGSDCGVDSTVCSDQGIKTERPKRFSLRTTNSATRKKIAALANLSDDEFAIESLDSPCRDRVWGGWSECPSDINCIVLV</sequence>
<evidence type="ECO:0000256" key="4">
    <source>
        <dbReference type="ARBA" id="ARBA00022499"/>
    </source>
</evidence>
<dbReference type="GO" id="GO:0006355">
    <property type="term" value="P:regulation of DNA-templated transcription"/>
    <property type="evidence" value="ECO:0007669"/>
    <property type="project" value="InterPro"/>
</dbReference>
<evidence type="ECO:0000256" key="2">
    <source>
        <dbReference type="ARBA" id="ARBA00004496"/>
    </source>
</evidence>
<accession>A0A9W8BCQ7</accession>
<evidence type="ECO:0000256" key="1">
    <source>
        <dbReference type="ARBA" id="ARBA00004123"/>
    </source>
</evidence>
<name>A0A9W8BCQ7_9FUNG</name>
<gene>
    <name evidence="11" type="ORF">H4R26_003589</name>
</gene>
<evidence type="ECO:0000256" key="6">
    <source>
        <dbReference type="ARBA" id="ARBA00022843"/>
    </source>
</evidence>
<evidence type="ECO:0000313" key="11">
    <source>
        <dbReference type="EMBL" id="KAJ2002466.1"/>
    </source>
</evidence>
<dbReference type="GO" id="GO:0005737">
    <property type="term" value="C:cytoplasm"/>
    <property type="evidence" value="ECO:0007669"/>
    <property type="project" value="UniProtKB-SubCell"/>
</dbReference>
<dbReference type="Pfam" id="PF10497">
    <property type="entry name" value="zf-4CXXC_R1"/>
    <property type="match status" value="1"/>
</dbReference>
<dbReference type="Proteomes" id="UP001150907">
    <property type="component" value="Unassembled WGS sequence"/>
</dbReference>
<evidence type="ECO:0000256" key="5">
    <source>
        <dbReference type="ARBA" id="ARBA00022553"/>
    </source>
</evidence>
<keyword evidence="4" id="KW-1017">Isopeptide bond</keyword>
<evidence type="ECO:0000313" key="12">
    <source>
        <dbReference type="Proteomes" id="UP001150907"/>
    </source>
</evidence>
<dbReference type="OrthoDB" id="298344at2759"/>
<keyword evidence="9" id="KW-0539">Nucleus</keyword>
<dbReference type="InterPro" id="IPR040221">
    <property type="entry name" value="CDCA7/CDA7L"/>
</dbReference>
<protein>
    <recommendedName>
        <fullName evidence="10">Zinc-finger domain-containing protein</fullName>
    </recommendedName>
</protein>
<proteinExistence type="predicted"/>
<dbReference type="InterPro" id="IPR018866">
    <property type="entry name" value="Znf-4CXXC_R1"/>
</dbReference>
<organism evidence="11 12">
    <name type="scientific">Coemansia thaxteri</name>
    <dbReference type="NCBI Taxonomy" id="2663907"/>
    <lineage>
        <taxon>Eukaryota</taxon>
        <taxon>Fungi</taxon>
        <taxon>Fungi incertae sedis</taxon>
        <taxon>Zoopagomycota</taxon>
        <taxon>Kickxellomycotina</taxon>
        <taxon>Kickxellomycetes</taxon>
        <taxon>Kickxellales</taxon>
        <taxon>Kickxellaceae</taxon>
        <taxon>Coemansia</taxon>
    </lineage>
</organism>
<evidence type="ECO:0000256" key="9">
    <source>
        <dbReference type="ARBA" id="ARBA00023242"/>
    </source>
</evidence>
<comment type="caution">
    <text evidence="11">The sequence shown here is derived from an EMBL/GenBank/DDBJ whole genome shotgun (WGS) entry which is preliminary data.</text>
</comment>
<keyword evidence="3" id="KW-0963">Cytoplasm</keyword>
<keyword evidence="8" id="KW-0804">Transcription</keyword>
<dbReference type="AlphaFoldDB" id="A0A9W8BCQ7"/>
<evidence type="ECO:0000256" key="7">
    <source>
        <dbReference type="ARBA" id="ARBA00023015"/>
    </source>
</evidence>
<comment type="subcellular location">
    <subcellularLocation>
        <location evidence="2">Cytoplasm</location>
    </subcellularLocation>
    <subcellularLocation>
        <location evidence="1">Nucleus</location>
    </subcellularLocation>
</comment>
<dbReference type="PANTHER" id="PTHR31169">
    <property type="entry name" value="OS05G0300700 PROTEIN"/>
    <property type="match status" value="1"/>
</dbReference>
<dbReference type="PANTHER" id="PTHR31169:SF8">
    <property type="entry name" value="ZINC-FINGER DOMAIN OF MONOAMINE-OXIDASE A REPRESSOR R1 PROTEIN"/>
    <property type="match status" value="1"/>
</dbReference>
<feature type="domain" description="Zinc-finger" evidence="10">
    <location>
        <begin position="109"/>
        <end position="201"/>
    </location>
</feature>
<keyword evidence="7" id="KW-0805">Transcription regulation</keyword>
<evidence type="ECO:0000256" key="8">
    <source>
        <dbReference type="ARBA" id="ARBA00023163"/>
    </source>
</evidence>
<keyword evidence="12" id="KW-1185">Reference proteome</keyword>
<dbReference type="EMBL" id="JANBQF010000299">
    <property type="protein sequence ID" value="KAJ2002466.1"/>
    <property type="molecule type" value="Genomic_DNA"/>
</dbReference>
<keyword evidence="5" id="KW-0597">Phosphoprotein</keyword>
<reference evidence="11" key="1">
    <citation type="submission" date="2022-07" db="EMBL/GenBank/DDBJ databases">
        <title>Phylogenomic reconstructions and comparative analyses of Kickxellomycotina fungi.</title>
        <authorList>
            <person name="Reynolds N.K."/>
            <person name="Stajich J.E."/>
            <person name="Barry K."/>
            <person name="Grigoriev I.V."/>
            <person name="Crous P."/>
            <person name="Smith M.E."/>
        </authorList>
    </citation>
    <scope>NUCLEOTIDE SEQUENCE</scope>
    <source>
        <strain evidence="11">IMI 214461</strain>
    </source>
</reference>
<evidence type="ECO:0000256" key="3">
    <source>
        <dbReference type="ARBA" id="ARBA00022490"/>
    </source>
</evidence>
<keyword evidence="6" id="KW-0832">Ubl conjugation</keyword>
<evidence type="ECO:0000259" key="10">
    <source>
        <dbReference type="Pfam" id="PF10497"/>
    </source>
</evidence>